<dbReference type="PROSITE" id="PS50850">
    <property type="entry name" value="MFS"/>
    <property type="match status" value="1"/>
</dbReference>
<keyword evidence="1 4" id="KW-0812">Transmembrane</keyword>
<evidence type="ECO:0000256" key="4">
    <source>
        <dbReference type="SAM" id="Phobius"/>
    </source>
</evidence>
<dbReference type="AlphaFoldDB" id="A0A1I3XZB7"/>
<feature type="transmembrane region" description="Helical" evidence="4">
    <location>
        <begin position="211"/>
        <end position="229"/>
    </location>
</feature>
<dbReference type="InterPro" id="IPR011701">
    <property type="entry name" value="MFS"/>
</dbReference>
<evidence type="ECO:0000313" key="7">
    <source>
        <dbReference type="Proteomes" id="UP000198635"/>
    </source>
</evidence>
<evidence type="ECO:0000256" key="3">
    <source>
        <dbReference type="ARBA" id="ARBA00023136"/>
    </source>
</evidence>
<evidence type="ECO:0000313" key="6">
    <source>
        <dbReference type="EMBL" id="SFK24863.1"/>
    </source>
</evidence>
<feature type="transmembrane region" description="Helical" evidence="4">
    <location>
        <begin position="299"/>
        <end position="322"/>
    </location>
</feature>
<keyword evidence="2 4" id="KW-1133">Transmembrane helix</keyword>
<feature type="transmembrane region" description="Helical" evidence="4">
    <location>
        <begin position="334"/>
        <end position="357"/>
    </location>
</feature>
<dbReference type="PANTHER" id="PTHR11360">
    <property type="entry name" value="MONOCARBOXYLATE TRANSPORTER"/>
    <property type="match status" value="1"/>
</dbReference>
<feature type="transmembrane region" description="Helical" evidence="4">
    <location>
        <begin position="363"/>
        <end position="385"/>
    </location>
</feature>
<dbReference type="InterPro" id="IPR020846">
    <property type="entry name" value="MFS_dom"/>
</dbReference>
<feature type="domain" description="Major facilitator superfamily (MFS) profile" evidence="5">
    <location>
        <begin position="1"/>
        <end position="389"/>
    </location>
</feature>
<evidence type="ECO:0000256" key="2">
    <source>
        <dbReference type="ARBA" id="ARBA00022989"/>
    </source>
</evidence>
<feature type="transmembrane region" description="Helical" evidence="4">
    <location>
        <begin position="93"/>
        <end position="115"/>
    </location>
</feature>
<sequence length="409" mass="43224">MKWVVLCAGCLTQMILGGIYAWSEFVPLLTAEYGLTSSQCGIIFGATIAVFTCVMIPAGRFLQRRGARLTAMVGALLFSAGYLMASLSQGNFFLLFFSLSVVTGAGIGFGYICPLTVSMKWFPDKKGLVTGVSVAGFGAGAILLSVVAEHLLVTRAMDVMHVFRFIGLGSGAIAICSALLMREPPSDEHAKSLQGSARTALPMSLLTSRNFLLLCLGMFCGTFAGLLVVGNLKPIALSLGLESSAATLAISVFALGNAMGRIGWGQVHDRAGSRLTIFLFQAFLGLSMLLFLLPPAPALVLAAVLFTGIGFGGCFVVYAASIVEQLGIELFPRLYPICFLWYGLAALIGPPLGGIMADATGSYGVSITVSALLVLTTAPLSWVLFQRKQIARSVMDYRGPLCNRFGSCE</sequence>
<dbReference type="STRING" id="52560.SAMN04488082_11817"/>
<keyword evidence="3 4" id="KW-0472">Membrane</keyword>
<accession>A0A1I3XZB7</accession>
<feature type="transmembrane region" description="Helical" evidence="4">
    <location>
        <begin position="275"/>
        <end position="293"/>
    </location>
</feature>
<evidence type="ECO:0000256" key="1">
    <source>
        <dbReference type="ARBA" id="ARBA00022692"/>
    </source>
</evidence>
<dbReference type="GO" id="GO:0022857">
    <property type="term" value="F:transmembrane transporter activity"/>
    <property type="evidence" value="ECO:0007669"/>
    <property type="project" value="InterPro"/>
</dbReference>
<feature type="transmembrane region" description="Helical" evidence="4">
    <location>
        <begin position="160"/>
        <end position="181"/>
    </location>
</feature>
<feature type="transmembrane region" description="Helical" evidence="4">
    <location>
        <begin position="127"/>
        <end position="148"/>
    </location>
</feature>
<keyword evidence="7" id="KW-1185">Reference proteome</keyword>
<reference evidence="7" key="1">
    <citation type="submission" date="2016-10" db="EMBL/GenBank/DDBJ databases">
        <authorList>
            <person name="Varghese N."/>
            <person name="Submissions S."/>
        </authorList>
    </citation>
    <scope>NUCLEOTIDE SEQUENCE [LARGE SCALE GENOMIC DNA]</scope>
    <source>
        <strain evidence="7">DSM 5918</strain>
    </source>
</reference>
<dbReference type="Proteomes" id="UP000198635">
    <property type="component" value="Unassembled WGS sequence"/>
</dbReference>
<dbReference type="Gene3D" id="1.20.1250.20">
    <property type="entry name" value="MFS general substrate transporter like domains"/>
    <property type="match status" value="2"/>
</dbReference>
<protein>
    <submittedName>
        <fullName evidence="6">MFS transporter, OFA family, oxalate/formate antiporter</fullName>
    </submittedName>
</protein>
<dbReference type="InterPro" id="IPR050327">
    <property type="entry name" value="Proton-linked_MCT"/>
</dbReference>
<name>A0A1I3XZB7_9BACT</name>
<organism evidence="6 7">
    <name type="scientific">Desulfomicrobium apsheronum</name>
    <dbReference type="NCBI Taxonomy" id="52560"/>
    <lineage>
        <taxon>Bacteria</taxon>
        <taxon>Pseudomonadati</taxon>
        <taxon>Thermodesulfobacteriota</taxon>
        <taxon>Desulfovibrionia</taxon>
        <taxon>Desulfovibrionales</taxon>
        <taxon>Desulfomicrobiaceae</taxon>
        <taxon>Desulfomicrobium</taxon>
    </lineage>
</organism>
<dbReference type="Pfam" id="PF07690">
    <property type="entry name" value="MFS_1"/>
    <property type="match status" value="1"/>
</dbReference>
<gene>
    <name evidence="6" type="ORF">SAMN04488082_11817</name>
</gene>
<feature type="transmembrane region" description="Helical" evidence="4">
    <location>
        <begin position="41"/>
        <end position="62"/>
    </location>
</feature>
<feature type="transmembrane region" description="Helical" evidence="4">
    <location>
        <begin position="69"/>
        <end position="87"/>
    </location>
</feature>
<dbReference type="EMBL" id="FORX01000018">
    <property type="protein sequence ID" value="SFK24863.1"/>
    <property type="molecule type" value="Genomic_DNA"/>
</dbReference>
<dbReference type="InterPro" id="IPR036259">
    <property type="entry name" value="MFS_trans_sf"/>
</dbReference>
<dbReference type="PANTHER" id="PTHR11360:SF304">
    <property type="entry name" value="MFS DOMAIN-CONTAINING PROTEIN"/>
    <property type="match status" value="1"/>
</dbReference>
<dbReference type="SUPFAM" id="SSF103473">
    <property type="entry name" value="MFS general substrate transporter"/>
    <property type="match status" value="1"/>
</dbReference>
<evidence type="ECO:0000259" key="5">
    <source>
        <dbReference type="PROSITE" id="PS50850"/>
    </source>
</evidence>
<proteinExistence type="predicted"/>